<keyword evidence="2" id="KW-1185">Reference proteome</keyword>
<dbReference type="KEGG" id="pbk:Back11_32800"/>
<evidence type="ECO:0000313" key="2">
    <source>
        <dbReference type="Proteomes" id="UP000275368"/>
    </source>
</evidence>
<dbReference type="EMBL" id="AP019308">
    <property type="protein sequence ID" value="BBH21935.1"/>
    <property type="molecule type" value="Genomic_DNA"/>
</dbReference>
<gene>
    <name evidence="1" type="ORF">Back11_32800</name>
</gene>
<dbReference type="RefSeq" id="WP_125659208.1">
    <property type="nucleotide sequence ID" value="NZ_AP019308.1"/>
</dbReference>
<accession>A0A3G9J0Q3</accession>
<name>A0A3G9J0Q3_9BACL</name>
<reference evidence="1 2" key="1">
    <citation type="submission" date="2018-11" db="EMBL/GenBank/DDBJ databases">
        <title>Complete genome sequence of Paenibacillus baekrokdamisoli strain KCTC 33723.</title>
        <authorList>
            <person name="Kang S.W."/>
            <person name="Lee K.C."/>
            <person name="Kim K.K."/>
            <person name="Kim J.S."/>
            <person name="Kim D.S."/>
            <person name="Ko S.H."/>
            <person name="Yang S.H."/>
            <person name="Lee J.S."/>
        </authorList>
    </citation>
    <scope>NUCLEOTIDE SEQUENCE [LARGE SCALE GENOMIC DNA]</scope>
    <source>
        <strain evidence="1 2">KCTC 33723</strain>
    </source>
</reference>
<proteinExistence type="predicted"/>
<sequence length="243" mass="27975">MEPHALAFSSESIRLTYLIDFGLMFIIAITLWLRSIKQAQPEQFLFLKIVGYLFLSVFTFHIQSLPLPLPLGFIVAYLLMSKAVTNRSIKQKAVLLGGALFLFNLLPLTQQIDQLLYPRDQMSSYLHKQLEPSNTGFSMTILDSHNQIRDSLSEKDADAVKLYAALVESKRIAAVPSTWQPAVSIELRQEHEQERFRELQFIWDEQGRYLTLFNGETTYSFESSEAFRAIFKQKIKPYLSAEL</sequence>
<dbReference type="OrthoDB" id="2589812at2"/>
<protein>
    <submittedName>
        <fullName evidence="1">Uncharacterized protein</fullName>
    </submittedName>
</protein>
<organism evidence="1 2">
    <name type="scientific">Paenibacillus baekrokdamisoli</name>
    <dbReference type="NCBI Taxonomy" id="1712516"/>
    <lineage>
        <taxon>Bacteria</taxon>
        <taxon>Bacillati</taxon>
        <taxon>Bacillota</taxon>
        <taxon>Bacilli</taxon>
        <taxon>Bacillales</taxon>
        <taxon>Paenibacillaceae</taxon>
        <taxon>Paenibacillus</taxon>
    </lineage>
</organism>
<dbReference type="Proteomes" id="UP000275368">
    <property type="component" value="Chromosome"/>
</dbReference>
<dbReference type="AlphaFoldDB" id="A0A3G9J0Q3"/>
<evidence type="ECO:0000313" key="1">
    <source>
        <dbReference type="EMBL" id="BBH21935.1"/>
    </source>
</evidence>